<sequence length="84" mass="8521">MIEFAGQTYPDTAALGREGRKAAAAVIQANGDPLGAAADLAGAVLPLIPSADTPHADLPNLLQLVSLVLQDGLAAHNRRRGIAA</sequence>
<accession>A0A6N1AX22</accession>
<dbReference type="KEGG" id="aoz:HUE56_30060"/>
<reference evidence="1 2" key="1">
    <citation type="submission" date="2020-06" db="EMBL/GenBank/DDBJ databases">
        <title>Complete genome of Azosprillum oryzae KACC14407.</title>
        <authorList>
            <person name="Kim M."/>
            <person name="Park Y.-J."/>
            <person name="Shin J.-H."/>
        </authorList>
    </citation>
    <scope>NUCLEOTIDE SEQUENCE [LARGE SCALE GENOMIC DNA]</scope>
    <source>
        <strain evidence="1 2">KACC 14407</strain>
        <plasmid evidence="1 2">unnamed7</plasmid>
    </source>
</reference>
<keyword evidence="1" id="KW-0614">Plasmid</keyword>
<protein>
    <submittedName>
        <fullName evidence="1">Uncharacterized protein</fullName>
    </submittedName>
</protein>
<evidence type="ECO:0000313" key="1">
    <source>
        <dbReference type="EMBL" id="QKS54747.1"/>
    </source>
</evidence>
<name>A0A6N1AX22_9PROT</name>
<geneLocation type="plasmid" evidence="1 2">
    <name>unnamed7</name>
</geneLocation>
<evidence type="ECO:0000313" key="2">
    <source>
        <dbReference type="Proteomes" id="UP000509702"/>
    </source>
</evidence>
<dbReference type="Proteomes" id="UP000509702">
    <property type="component" value="Plasmid unnamed7"/>
</dbReference>
<dbReference type="RefSeq" id="WP_109155043.1">
    <property type="nucleotide sequence ID" value="NZ_BSOV01000115.1"/>
</dbReference>
<organism evidence="1 2">
    <name type="scientific">Azospirillum oryzae</name>
    <dbReference type="NCBI Taxonomy" id="286727"/>
    <lineage>
        <taxon>Bacteria</taxon>
        <taxon>Pseudomonadati</taxon>
        <taxon>Pseudomonadota</taxon>
        <taxon>Alphaproteobacteria</taxon>
        <taxon>Rhodospirillales</taxon>
        <taxon>Azospirillaceae</taxon>
        <taxon>Azospirillum</taxon>
    </lineage>
</organism>
<dbReference type="AlphaFoldDB" id="A0A6N1AX22"/>
<proteinExistence type="predicted"/>
<gene>
    <name evidence="1" type="ORF">HUE56_30060</name>
</gene>
<keyword evidence="2" id="KW-1185">Reference proteome</keyword>
<dbReference type="EMBL" id="CP054622">
    <property type="protein sequence ID" value="QKS54747.1"/>
    <property type="molecule type" value="Genomic_DNA"/>
</dbReference>